<dbReference type="AlphaFoldDB" id="A0A9Q1EA97"/>
<dbReference type="InterPro" id="IPR004046">
    <property type="entry name" value="GST_C"/>
</dbReference>
<feature type="region of interest" description="Disordered" evidence="1">
    <location>
        <begin position="422"/>
        <end position="524"/>
    </location>
</feature>
<dbReference type="Proteomes" id="UP001152622">
    <property type="component" value="Chromosome 21"/>
</dbReference>
<feature type="compositionally biased region" description="Basic and acidic residues" evidence="1">
    <location>
        <begin position="742"/>
        <end position="942"/>
    </location>
</feature>
<dbReference type="SUPFAM" id="SSF57667">
    <property type="entry name" value="beta-beta-alpha zinc fingers"/>
    <property type="match status" value="1"/>
</dbReference>
<dbReference type="Pfam" id="PF14497">
    <property type="entry name" value="GST_C_3"/>
    <property type="match status" value="1"/>
</dbReference>
<feature type="domain" description="GST N-terminal" evidence="2">
    <location>
        <begin position="3"/>
        <end position="85"/>
    </location>
</feature>
<dbReference type="InterPro" id="IPR040079">
    <property type="entry name" value="Glutathione_S-Trfase"/>
</dbReference>
<organism evidence="4 5">
    <name type="scientific">Synaphobranchus kaupii</name>
    <name type="common">Kaup's arrowtooth eel</name>
    <dbReference type="NCBI Taxonomy" id="118154"/>
    <lineage>
        <taxon>Eukaryota</taxon>
        <taxon>Metazoa</taxon>
        <taxon>Chordata</taxon>
        <taxon>Craniata</taxon>
        <taxon>Vertebrata</taxon>
        <taxon>Euteleostomi</taxon>
        <taxon>Actinopterygii</taxon>
        <taxon>Neopterygii</taxon>
        <taxon>Teleostei</taxon>
        <taxon>Anguilliformes</taxon>
        <taxon>Synaphobranchidae</taxon>
        <taxon>Synaphobranchus</taxon>
    </lineage>
</organism>
<dbReference type="InterPro" id="IPR036236">
    <property type="entry name" value="Znf_C2H2_sf"/>
</dbReference>
<dbReference type="CDD" id="cd00299">
    <property type="entry name" value="GST_C_family"/>
    <property type="match status" value="1"/>
</dbReference>
<dbReference type="PROSITE" id="PS50405">
    <property type="entry name" value="GST_CTER"/>
    <property type="match status" value="1"/>
</dbReference>
<feature type="compositionally biased region" description="Basic and acidic residues" evidence="1">
    <location>
        <begin position="628"/>
        <end position="637"/>
    </location>
</feature>
<dbReference type="OrthoDB" id="2309723at2759"/>
<dbReference type="GO" id="GO:0005739">
    <property type="term" value="C:mitochondrion"/>
    <property type="evidence" value="ECO:0007669"/>
    <property type="project" value="TreeGrafter"/>
</dbReference>
<dbReference type="PANTHER" id="PTHR42673">
    <property type="entry name" value="MALEYLACETOACETATE ISOMERASE"/>
    <property type="match status" value="1"/>
</dbReference>
<name>A0A9Q1EA97_SYNKA</name>
<gene>
    <name evidence="4" type="ORF">SKAU_G00407510</name>
</gene>
<dbReference type="InterPro" id="IPR004045">
    <property type="entry name" value="Glutathione_S-Trfase_N"/>
</dbReference>
<feature type="region of interest" description="Disordered" evidence="1">
    <location>
        <begin position="614"/>
        <end position="637"/>
    </location>
</feature>
<dbReference type="GO" id="GO:0006559">
    <property type="term" value="P:L-phenylalanine catabolic process"/>
    <property type="evidence" value="ECO:0007669"/>
    <property type="project" value="TreeGrafter"/>
</dbReference>
<dbReference type="Gene3D" id="3.40.30.10">
    <property type="entry name" value="Glutaredoxin"/>
    <property type="match status" value="1"/>
</dbReference>
<comment type="caution">
    <text evidence="4">The sequence shown here is derived from an EMBL/GenBank/DDBJ whole genome shotgun (WGS) entry which is preliminary data.</text>
</comment>
<evidence type="ECO:0000256" key="1">
    <source>
        <dbReference type="SAM" id="MobiDB-lite"/>
    </source>
</evidence>
<feature type="compositionally biased region" description="Basic and acidic residues" evidence="1">
    <location>
        <begin position="388"/>
        <end position="403"/>
    </location>
</feature>
<feature type="compositionally biased region" description="Basic and acidic residues" evidence="1">
    <location>
        <begin position="999"/>
        <end position="1011"/>
    </location>
</feature>
<proteinExistence type="predicted"/>
<reference evidence="4" key="1">
    <citation type="journal article" date="2023" name="Science">
        <title>Genome structures resolve the early diversification of teleost fishes.</title>
        <authorList>
            <person name="Parey E."/>
            <person name="Louis A."/>
            <person name="Montfort J."/>
            <person name="Bouchez O."/>
            <person name="Roques C."/>
            <person name="Iampietro C."/>
            <person name="Lluch J."/>
            <person name="Castinel A."/>
            <person name="Donnadieu C."/>
            <person name="Desvignes T."/>
            <person name="Floi Bucao C."/>
            <person name="Jouanno E."/>
            <person name="Wen M."/>
            <person name="Mejri S."/>
            <person name="Dirks R."/>
            <person name="Jansen H."/>
            <person name="Henkel C."/>
            <person name="Chen W.J."/>
            <person name="Zahm M."/>
            <person name="Cabau C."/>
            <person name="Klopp C."/>
            <person name="Thompson A.W."/>
            <person name="Robinson-Rechavi M."/>
            <person name="Braasch I."/>
            <person name="Lecointre G."/>
            <person name="Bobe J."/>
            <person name="Postlethwait J.H."/>
            <person name="Berthelot C."/>
            <person name="Roest Crollius H."/>
            <person name="Guiguen Y."/>
        </authorList>
    </citation>
    <scope>NUCLEOTIDE SEQUENCE</scope>
    <source>
        <strain evidence="4">WJC10195</strain>
    </source>
</reference>
<dbReference type="SUPFAM" id="SSF47616">
    <property type="entry name" value="GST C-terminal domain-like"/>
    <property type="match status" value="1"/>
</dbReference>
<dbReference type="FunFam" id="1.20.1050.10:FF:000046">
    <property type="entry name" value="Glutathione S-transferase rho"/>
    <property type="match status" value="1"/>
</dbReference>
<evidence type="ECO:0000259" key="2">
    <source>
        <dbReference type="PROSITE" id="PS50404"/>
    </source>
</evidence>
<feature type="compositionally biased region" description="Basic and acidic residues" evidence="1">
    <location>
        <begin position="949"/>
        <end position="979"/>
    </location>
</feature>
<dbReference type="SFLD" id="SFLDS00019">
    <property type="entry name" value="Glutathione_Transferase_(cytos"/>
    <property type="match status" value="1"/>
</dbReference>
<evidence type="ECO:0000313" key="4">
    <source>
        <dbReference type="EMBL" id="KAJ8335112.1"/>
    </source>
</evidence>
<evidence type="ECO:0000259" key="3">
    <source>
        <dbReference type="PROSITE" id="PS50405"/>
    </source>
</evidence>
<dbReference type="GO" id="GO:0016034">
    <property type="term" value="F:maleylacetoacetate isomerase activity"/>
    <property type="evidence" value="ECO:0007669"/>
    <property type="project" value="TreeGrafter"/>
</dbReference>
<feature type="region of interest" description="Disordered" evidence="1">
    <location>
        <begin position="742"/>
        <end position="1031"/>
    </location>
</feature>
<dbReference type="PROSITE" id="PS50404">
    <property type="entry name" value="GST_NTER"/>
    <property type="match status" value="1"/>
</dbReference>
<protein>
    <submittedName>
        <fullName evidence="4">Uncharacterized protein</fullName>
    </submittedName>
</protein>
<feature type="compositionally biased region" description="Polar residues" evidence="1">
    <location>
        <begin position="715"/>
        <end position="728"/>
    </location>
</feature>
<dbReference type="InterPro" id="IPR010987">
    <property type="entry name" value="Glutathione-S-Trfase_C-like"/>
</dbReference>
<feature type="region of interest" description="Disordered" evidence="1">
    <location>
        <begin position="374"/>
        <end position="403"/>
    </location>
</feature>
<feature type="compositionally biased region" description="Polar residues" evidence="1">
    <location>
        <begin position="1021"/>
        <end position="1031"/>
    </location>
</feature>
<dbReference type="SUPFAM" id="SSF52833">
    <property type="entry name" value="Thioredoxin-like"/>
    <property type="match status" value="1"/>
</dbReference>
<dbReference type="Gene3D" id="1.20.1050.10">
    <property type="match status" value="1"/>
</dbReference>
<dbReference type="InterPro" id="IPR036282">
    <property type="entry name" value="Glutathione-S-Trfase_C_sf"/>
</dbReference>
<dbReference type="PANTHER" id="PTHR42673:SF4">
    <property type="entry name" value="MALEYLACETOACETATE ISOMERASE"/>
    <property type="match status" value="1"/>
</dbReference>
<sequence>MAKDITLYWGSGSPPCWRVMIALEEKDLQGYHSKLLSFDKKEHKSKEVMDINPRGQLPAFKHGNNVVNESFAACQYLESQFQSQGTPLVLDGAEQQALMYQRMYEGQTLQQKLSDVNSYTWRVPEAERHDSVLRRYKEAATAELLLWEQFLKQVGAGPFLAGKSFSLADVIVFPVIAHAVRVGLPLDRYPQLGQYYSLLKDRPSIKASWPPHWLENPQGMDTLKDGFFDLSKALRISNMENIGSTYDDDEVTFIVCDVCNIKIRTEAIYRIHLTTSQHLKKEEALVAAGKARGEPPLPVWNSYTHYLDYLQLDEPIVGLKHLVEVETAEGSGGSRYLCRQCYYEADMPDMTNHIIGRKHRQKYLETHRPDLVTWDKSNASQPGKVVRPKAEVAERQDGRGVPEKLKKRPLAIGKTGALKVPSTAWRGKQPPAQGLSGGLQTPLHLHGAARHRDSPTGRGYPKEASYGRGYPESFASGEEWRAEQPGRRSQDKEGGVYPHGNTHELPVNSYPAYQHGDGMGPERDDYIEQRRGRVYEDQPRRGGVYEEERMRGGVYQDERKRGGAYSYAGQVSGSHMSAGSCEQDVGGAKWQRESPAGDGPNALPETFKRFLSGATEKHRVSRFSQDPEPSREAGLDSKRFKLDPLNLGKVDYRGKDSESGDVLDDLKNIDIESVEEANFIKQKLCNLLKEFQANKSQRERARRNSPSGFCRDYNHLSTAQPGPSTDLQDQYKWDLRKPQDHFERDQRGPQDHFECDQRGPQDHFERDQRGPQDHFEHDQRGPQDHFERDQSGPQDHFERDQRGPQDHFERDQRGSQDHFERDQRGPQDHFERNQRGPQDHFDRDQRGPQDHFERGQRESQDHFERDQRDPQDHFERGRRDPQDHFERGQRESQDHFERGQRDPQDPFERGQRDLQHHYKQGQRDSKDRNEEYGRGREDRYDPAPRGSRKRSEEGRVDPRAAHRDSYEDVFGKTAPDPKRSVHPYPQSSSLPDVWSPPQRMDRLRPPTEFDPHLTPTPPQKHYSSPENTASLDKITSTLLQLVARKRPF</sequence>
<evidence type="ECO:0000313" key="5">
    <source>
        <dbReference type="Proteomes" id="UP001152622"/>
    </source>
</evidence>
<feature type="region of interest" description="Disordered" evidence="1">
    <location>
        <begin position="694"/>
        <end position="728"/>
    </location>
</feature>
<dbReference type="InterPro" id="IPR036249">
    <property type="entry name" value="Thioredoxin-like_sf"/>
</dbReference>
<accession>A0A9Q1EA97</accession>
<dbReference type="FunFam" id="3.40.30.10:FF:000221">
    <property type="entry name" value="Glutathione S-transferase rho"/>
    <property type="match status" value="1"/>
</dbReference>
<dbReference type="CDD" id="cd00570">
    <property type="entry name" value="GST_N_family"/>
    <property type="match status" value="1"/>
</dbReference>
<dbReference type="GO" id="GO:0006749">
    <property type="term" value="P:glutathione metabolic process"/>
    <property type="evidence" value="ECO:0007669"/>
    <property type="project" value="TreeGrafter"/>
</dbReference>
<dbReference type="GO" id="GO:0004364">
    <property type="term" value="F:glutathione transferase activity"/>
    <property type="evidence" value="ECO:0007669"/>
    <property type="project" value="TreeGrafter"/>
</dbReference>
<dbReference type="EMBL" id="JAINUF010000021">
    <property type="protein sequence ID" value="KAJ8335112.1"/>
    <property type="molecule type" value="Genomic_DNA"/>
</dbReference>
<dbReference type="Pfam" id="PF13409">
    <property type="entry name" value="GST_N_2"/>
    <property type="match status" value="1"/>
</dbReference>
<feature type="domain" description="GST C-terminal" evidence="3">
    <location>
        <begin position="92"/>
        <end position="228"/>
    </location>
</feature>
<feature type="compositionally biased region" description="Basic and acidic residues" evidence="1">
    <location>
        <begin position="478"/>
        <end position="494"/>
    </location>
</feature>
<dbReference type="SFLD" id="SFLDG00358">
    <property type="entry name" value="Main_(cytGST)"/>
    <property type="match status" value="1"/>
</dbReference>
<keyword evidence="5" id="KW-1185">Reference proteome</keyword>